<dbReference type="InterPro" id="IPR023753">
    <property type="entry name" value="FAD/NAD-binding_dom"/>
</dbReference>
<comment type="caution">
    <text evidence="3">The sequence shown here is derived from an EMBL/GenBank/DDBJ whole genome shotgun (WGS) entry which is preliminary data.</text>
</comment>
<dbReference type="Pfam" id="PF14691">
    <property type="entry name" value="Fer4_20"/>
    <property type="match status" value="1"/>
</dbReference>
<dbReference type="Gene3D" id="3.50.50.60">
    <property type="entry name" value="FAD/NAD(P)-binding domain"/>
    <property type="match status" value="2"/>
</dbReference>
<sequence>MQNWIGGVEKLDVLKRVPIKEQEPTERIHNFDEVCLGYTPDEAIMEAQRCLQCKNAPCVKGCPVEVKIPEFIQLIKENKFKESYFKILETNLLPAICGRVCPQETQCEKNCVRGIKGEPIAIGKLERFVADWFRQNCEFEFSKPQPNGRKVAIIGSGPAGLSCASSLAKMGYNVTIFEAFHKLGGVLYYGIPEFRLPKEIVEWEIENLKKMGVEFRTNMIFGKTFDLQDLKQEGFDALFISSGAGLPNFLNIEGELLNGIYSANEFLTRINLMKAYRFPEYDTPIKLGKKVGVIGGGNVAMDAARVARRLGSEVYILYRRTEAEMPARKEEILHAKEEGIKIIELVSPVKFIGDETGHVKALELVKMQLSQPDSSGRRSVKPIDGSNFIFEADNFIVAIGQSPNPLVKKAVPDLELNPNGSIKVDENLMTNIEGVFAGGDIVTGAATVILAMGMGKKAAESIDRYLNNKNSLLCKK</sequence>
<proteinExistence type="predicted"/>
<gene>
    <name evidence="3" type="primary">gltA</name>
    <name evidence="3" type="ORF">ENL71_06225</name>
</gene>
<dbReference type="EC" id="1.4.1.13" evidence="3"/>
<dbReference type="GO" id="GO:0051536">
    <property type="term" value="F:iron-sulfur cluster binding"/>
    <property type="evidence" value="ECO:0007669"/>
    <property type="project" value="InterPro"/>
</dbReference>
<protein>
    <submittedName>
        <fullName evidence="3">NADPH-dependent glutamate synthase</fullName>
        <ecNumber evidence="3">1.4.1.13</ecNumber>
    </submittedName>
</protein>
<evidence type="ECO:0000313" key="3">
    <source>
        <dbReference type="EMBL" id="HHS02089.1"/>
    </source>
</evidence>
<name>A0A7C5V2K7_9FIRM</name>
<dbReference type="InterPro" id="IPR028261">
    <property type="entry name" value="DPD_II"/>
</dbReference>
<organism evidence="3">
    <name type="scientific">Caldicellulosiruptor owensensis</name>
    <dbReference type="NCBI Taxonomy" id="55205"/>
    <lineage>
        <taxon>Bacteria</taxon>
        <taxon>Bacillati</taxon>
        <taxon>Bacillota</taxon>
        <taxon>Bacillota incertae sedis</taxon>
        <taxon>Caldicellulosiruptorales</taxon>
        <taxon>Caldicellulosiruptoraceae</taxon>
        <taxon>Caldicellulosiruptor</taxon>
    </lineage>
</organism>
<dbReference type="GO" id="GO:0004355">
    <property type="term" value="F:glutamate synthase (NADPH) activity"/>
    <property type="evidence" value="ECO:0007669"/>
    <property type="project" value="UniProtKB-EC"/>
</dbReference>
<dbReference type="SUPFAM" id="SSF51971">
    <property type="entry name" value="Nucleotide-binding domain"/>
    <property type="match status" value="2"/>
</dbReference>
<feature type="domain" description="FAD/NAD(P)-binding" evidence="1">
    <location>
        <begin position="150"/>
        <end position="455"/>
    </location>
</feature>
<dbReference type="InterPro" id="IPR009051">
    <property type="entry name" value="Helical_ferredxn"/>
</dbReference>
<dbReference type="SUPFAM" id="SSF46548">
    <property type="entry name" value="alpha-helical ferredoxin"/>
    <property type="match status" value="1"/>
</dbReference>
<dbReference type="PRINTS" id="PR00411">
    <property type="entry name" value="PNDRDTASEI"/>
</dbReference>
<keyword evidence="3" id="KW-0560">Oxidoreductase</keyword>
<evidence type="ECO:0000259" key="1">
    <source>
        <dbReference type="Pfam" id="PF07992"/>
    </source>
</evidence>
<dbReference type="EMBL" id="DRUZ01000079">
    <property type="protein sequence ID" value="HHS02089.1"/>
    <property type="molecule type" value="Genomic_DNA"/>
</dbReference>
<dbReference type="PANTHER" id="PTHR42783:SF3">
    <property type="entry name" value="GLUTAMATE SYNTHASE [NADPH] SMALL CHAIN-RELATED"/>
    <property type="match status" value="1"/>
</dbReference>
<feature type="domain" description="Dihydroprymidine dehydrogenase" evidence="2">
    <location>
        <begin position="27"/>
        <end position="136"/>
    </location>
</feature>
<dbReference type="Pfam" id="PF07992">
    <property type="entry name" value="Pyr_redox_2"/>
    <property type="match status" value="1"/>
</dbReference>
<dbReference type="Gene3D" id="1.10.1060.10">
    <property type="entry name" value="Alpha-helical ferredoxin"/>
    <property type="match status" value="1"/>
</dbReference>
<dbReference type="PRINTS" id="PR00368">
    <property type="entry name" value="FADPNR"/>
</dbReference>
<accession>A0A7C5V2K7</accession>
<dbReference type="NCBIfam" id="TIGR01316">
    <property type="entry name" value="gltA"/>
    <property type="match status" value="1"/>
</dbReference>
<reference evidence="3" key="1">
    <citation type="journal article" date="2020" name="mSystems">
        <title>Genome- and Community-Level Interaction Insights into Carbon Utilization and Element Cycling Functions of Hydrothermarchaeota in Hydrothermal Sediment.</title>
        <authorList>
            <person name="Zhou Z."/>
            <person name="Liu Y."/>
            <person name="Xu W."/>
            <person name="Pan J."/>
            <person name="Luo Z.H."/>
            <person name="Li M."/>
        </authorList>
    </citation>
    <scope>NUCLEOTIDE SEQUENCE [LARGE SCALE GENOMIC DNA]</scope>
    <source>
        <strain evidence="3">SpSt-102</strain>
    </source>
</reference>
<dbReference type="PANTHER" id="PTHR42783">
    <property type="entry name" value="GLUTAMATE SYNTHASE [NADPH] SMALL CHAIN"/>
    <property type="match status" value="1"/>
</dbReference>
<evidence type="ECO:0000259" key="2">
    <source>
        <dbReference type="Pfam" id="PF14691"/>
    </source>
</evidence>
<dbReference type="InterPro" id="IPR036188">
    <property type="entry name" value="FAD/NAD-bd_sf"/>
</dbReference>
<dbReference type="AlphaFoldDB" id="A0A7C5V2K7"/>
<dbReference type="InterPro" id="IPR006004">
    <property type="entry name" value="SudA-like"/>
</dbReference>